<evidence type="ECO:0000256" key="1">
    <source>
        <dbReference type="SAM" id="MobiDB-lite"/>
    </source>
</evidence>
<evidence type="ECO:0000313" key="2">
    <source>
        <dbReference type="EMBL" id="KAK7200166.1"/>
    </source>
</evidence>
<comment type="caution">
    <text evidence="2">The sequence shown here is derived from an EMBL/GenBank/DDBJ whole genome shotgun (WGS) entry which is preliminary data.</text>
</comment>
<sequence>MWHRPTSHPRIVAVAVQHRCCKTPASSRARSNFRAGAVRSTPFVVKPNISVPVWQPSAAFMKYAPIRWLSHNLLTLATYQLSLEVGLTVLFGGLLHTGSITPKGVCDWLEAHHYPFVHWIDLDGGVYSEPLRVGTMTWSAETLTAMHTGHNIANGLLPLQALVVLTTLAPLQSAYRLLRGAAPADAAAAAAAAAKATTTPTPTATATAAAGTRRASYTRTGTTRLH</sequence>
<evidence type="ECO:0000313" key="3">
    <source>
        <dbReference type="Proteomes" id="UP001430356"/>
    </source>
</evidence>
<gene>
    <name evidence="2" type="ORF">NESM_000067300</name>
</gene>
<protein>
    <submittedName>
        <fullName evidence="2">Uncharacterized protein</fullName>
    </submittedName>
</protein>
<dbReference type="Proteomes" id="UP001430356">
    <property type="component" value="Unassembled WGS sequence"/>
</dbReference>
<dbReference type="AlphaFoldDB" id="A0AAW0F3G2"/>
<accession>A0AAW0F3G2</accession>
<feature type="region of interest" description="Disordered" evidence="1">
    <location>
        <begin position="194"/>
        <end position="226"/>
    </location>
</feature>
<keyword evidence="3" id="KW-1185">Reference proteome</keyword>
<name>A0AAW0F3G2_9TRYP</name>
<reference evidence="2 3" key="1">
    <citation type="journal article" date="2021" name="MBio">
        <title>A New Model Trypanosomatid, Novymonas esmeraldas: Genomic Perception of Its 'Candidatus Pandoraea novymonadis' Endosymbiont.</title>
        <authorList>
            <person name="Zakharova A."/>
            <person name="Saura A."/>
            <person name="Butenko A."/>
            <person name="Podesvova L."/>
            <person name="Warmusova S."/>
            <person name="Kostygov A.Y."/>
            <person name="Nenarokova A."/>
            <person name="Lukes J."/>
            <person name="Opperdoes F.R."/>
            <person name="Yurchenko V."/>
        </authorList>
    </citation>
    <scope>NUCLEOTIDE SEQUENCE [LARGE SCALE GENOMIC DNA]</scope>
    <source>
        <strain evidence="2 3">E262AT.01</strain>
    </source>
</reference>
<dbReference type="EMBL" id="JAECZO010000004">
    <property type="protein sequence ID" value="KAK7200166.1"/>
    <property type="molecule type" value="Genomic_DNA"/>
</dbReference>
<organism evidence="2 3">
    <name type="scientific">Novymonas esmeraldas</name>
    <dbReference type="NCBI Taxonomy" id="1808958"/>
    <lineage>
        <taxon>Eukaryota</taxon>
        <taxon>Discoba</taxon>
        <taxon>Euglenozoa</taxon>
        <taxon>Kinetoplastea</taxon>
        <taxon>Metakinetoplastina</taxon>
        <taxon>Trypanosomatida</taxon>
        <taxon>Trypanosomatidae</taxon>
        <taxon>Novymonas</taxon>
    </lineage>
</organism>
<proteinExistence type="predicted"/>